<keyword evidence="2" id="KW-1185">Reference proteome</keyword>
<dbReference type="Gene3D" id="3.60.21.10">
    <property type="match status" value="1"/>
</dbReference>
<dbReference type="InterPro" id="IPR004843">
    <property type="entry name" value="Calcineurin-like_PHP"/>
</dbReference>
<proteinExistence type="predicted"/>
<name>A0A223VAZ9_9FLAO</name>
<accession>A0A223VAZ9</accession>
<dbReference type="KEGG" id="marb:CJ263_18515"/>
<protein>
    <submittedName>
        <fullName evidence="1">UDP-2,3-diacylglucosamine hydrolase</fullName>
    </submittedName>
</protein>
<dbReference type="Pfam" id="PF00149">
    <property type="entry name" value="Metallophos"/>
    <property type="match status" value="1"/>
</dbReference>
<organism evidence="1 2">
    <name type="scientific">Maribacter cobaltidurans</name>
    <dbReference type="NCBI Taxonomy" id="1178778"/>
    <lineage>
        <taxon>Bacteria</taxon>
        <taxon>Pseudomonadati</taxon>
        <taxon>Bacteroidota</taxon>
        <taxon>Flavobacteriia</taxon>
        <taxon>Flavobacteriales</taxon>
        <taxon>Flavobacteriaceae</taxon>
        <taxon>Maribacter</taxon>
    </lineage>
</organism>
<dbReference type="SUPFAM" id="SSF56300">
    <property type="entry name" value="Metallo-dependent phosphatases"/>
    <property type="match status" value="1"/>
</dbReference>
<dbReference type="GO" id="GO:0008758">
    <property type="term" value="F:UDP-2,3-diacylglucosamine hydrolase activity"/>
    <property type="evidence" value="ECO:0007669"/>
    <property type="project" value="TreeGrafter"/>
</dbReference>
<dbReference type="AlphaFoldDB" id="A0A223VAZ9"/>
<dbReference type="OrthoDB" id="9802481at2"/>
<sequence>MKKRKLEIAVISDVHLGTYDSYADELLAYLCSIQPKILVLNGDIVDIWQFKKSYFPTSHLNVIKKIVSMASKGTEVYYIMGNHDEAPKTFANISLGNIKFSRKLVLNLNGKKMWFFHGDVFDIPWINGRWIAQLGSFGFGLLVTINKLNNWFLKRLGREKYSLANKIKKDEKKSEKYISNFEDTVIDVAIQNRFDCVICGHIHKPKKALVENSAGTITYLNSGDWVENLTALEYSLKRWKMYHYKNDKLSPFFMDEALKEMNIEQLMASIELKEVEKNIHPHKPKLF</sequence>
<dbReference type="InterPro" id="IPR043461">
    <property type="entry name" value="LpxH-like"/>
</dbReference>
<dbReference type="GO" id="GO:0016020">
    <property type="term" value="C:membrane"/>
    <property type="evidence" value="ECO:0007669"/>
    <property type="project" value="GOC"/>
</dbReference>
<dbReference type="Proteomes" id="UP000215244">
    <property type="component" value="Chromosome"/>
</dbReference>
<dbReference type="EMBL" id="CP022957">
    <property type="protein sequence ID" value="ASV32049.1"/>
    <property type="molecule type" value="Genomic_DNA"/>
</dbReference>
<dbReference type="PANTHER" id="PTHR34990">
    <property type="entry name" value="UDP-2,3-DIACYLGLUCOSAMINE HYDROLASE-RELATED"/>
    <property type="match status" value="1"/>
</dbReference>
<keyword evidence="1" id="KW-0378">Hydrolase</keyword>
<dbReference type="GO" id="GO:0009245">
    <property type="term" value="P:lipid A biosynthetic process"/>
    <property type="evidence" value="ECO:0007669"/>
    <property type="project" value="TreeGrafter"/>
</dbReference>
<evidence type="ECO:0000313" key="2">
    <source>
        <dbReference type="Proteomes" id="UP000215244"/>
    </source>
</evidence>
<gene>
    <name evidence="1" type="ORF">CJ263_18515</name>
</gene>
<evidence type="ECO:0000313" key="1">
    <source>
        <dbReference type="EMBL" id="ASV32049.1"/>
    </source>
</evidence>
<dbReference type="CDD" id="cd07398">
    <property type="entry name" value="MPP_YbbF-LpxH"/>
    <property type="match status" value="1"/>
</dbReference>
<dbReference type="PANTHER" id="PTHR34990:SF2">
    <property type="entry name" value="BLL8164 PROTEIN"/>
    <property type="match status" value="1"/>
</dbReference>
<dbReference type="InterPro" id="IPR029052">
    <property type="entry name" value="Metallo-depent_PP-like"/>
</dbReference>
<reference evidence="1 2" key="1">
    <citation type="submission" date="2017-08" db="EMBL/GenBank/DDBJ databases">
        <title>The complete genome sequence of Maribacter sp. B1, isolated from deep-sea sediment.</title>
        <authorList>
            <person name="Wu Y.-H."/>
            <person name="Cheng H."/>
            <person name="Xu X.-W."/>
        </authorList>
    </citation>
    <scope>NUCLEOTIDE SEQUENCE [LARGE SCALE GENOMIC DNA]</scope>
    <source>
        <strain evidence="1 2">B1</strain>
    </source>
</reference>
<dbReference type="RefSeq" id="WP_094998634.1">
    <property type="nucleotide sequence ID" value="NZ_BMJL01000005.1"/>
</dbReference>